<dbReference type="AlphaFoldDB" id="A0A1G2G3U8"/>
<dbReference type="Gene3D" id="3.40.50.300">
    <property type="entry name" value="P-loop containing nucleotide triphosphate hydrolases"/>
    <property type="match status" value="1"/>
</dbReference>
<accession>A0A1G2G3U8</accession>
<dbReference type="PANTHER" id="PTHR30258:SF1">
    <property type="entry name" value="PROTEIN TRANSPORT PROTEIN HOFB HOMOLOG"/>
    <property type="match status" value="1"/>
</dbReference>
<evidence type="ECO:0000256" key="1">
    <source>
        <dbReference type="ARBA" id="ARBA00006611"/>
    </source>
</evidence>
<dbReference type="PROSITE" id="PS00662">
    <property type="entry name" value="T2SP_E"/>
    <property type="match status" value="1"/>
</dbReference>
<dbReference type="InterPro" id="IPR007831">
    <property type="entry name" value="T2SS_GspE_N"/>
</dbReference>
<evidence type="ECO:0000256" key="2">
    <source>
        <dbReference type="ARBA" id="ARBA00022741"/>
    </source>
</evidence>
<dbReference type="InterPro" id="IPR003593">
    <property type="entry name" value="AAA+_ATPase"/>
</dbReference>
<dbReference type="InterPro" id="IPR001482">
    <property type="entry name" value="T2SS/T4SS_dom"/>
</dbReference>
<organism evidence="5 6">
    <name type="scientific">Candidatus Ryanbacteria bacterium RIFCSPHIGHO2_01_FULL_48_27</name>
    <dbReference type="NCBI Taxonomy" id="1802115"/>
    <lineage>
        <taxon>Bacteria</taxon>
        <taxon>Candidatus Ryaniibacteriota</taxon>
    </lineage>
</organism>
<dbReference type="PANTHER" id="PTHR30258">
    <property type="entry name" value="TYPE II SECRETION SYSTEM PROTEIN GSPE-RELATED"/>
    <property type="match status" value="1"/>
</dbReference>
<evidence type="ECO:0000259" key="4">
    <source>
        <dbReference type="PROSITE" id="PS00662"/>
    </source>
</evidence>
<dbReference type="GO" id="GO:0005886">
    <property type="term" value="C:plasma membrane"/>
    <property type="evidence" value="ECO:0007669"/>
    <property type="project" value="TreeGrafter"/>
</dbReference>
<name>A0A1G2G3U8_9BACT</name>
<feature type="domain" description="Bacterial type II secretion system protein E" evidence="4">
    <location>
        <begin position="386"/>
        <end position="400"/>
    </location>
</feature>
<keyword evidence="2" id="KW-0547">Nucleotide-binding</keyword>
<evidence type="ECO:0000313" key="6">
    <source>
        <dbReference type="Proteomes" id="UP000177785"/>
    </source>
</evidence>
<dbReference type="CDD" id="cd01129">
    <property type="entry name" value="PulE-GspE-like"/>
    <property type="match status" value="1"/>
</dbReference>
<dbReference type="Gene3D" id="3.30.300.160">
    <property type="entry name" value="Type II secretion system, protein E, N-terminal domain"/>
    <property type="match status" value="1"/>
</dbReference>
<dbReference type="EMBL" id="MHNL01000011">
    <property type="protein sequence ID" value="OGZ44916.1"/>
    <property type="molecule type" value="Genomic_DNA"/>
</dbReference>
<proteinExistence type="inferred from homology"/>
<dbReference type="GO" id="GO:0016887">
    <property type="term" value="F:ATP hydrolysis activity"/>
    <property type="evidence" value="ECO:0007669"/>
    <property type="project" value="TreeGrafter"/>
</dbReference>
<dbReference type="GO" id="GO:0005524">
    <property type="term" value="F:ATP binding"/>
    <property type="evidence" value="ECO:0007669"/>
    <property type="project" value="UniProtKB-KW"/>
</dbReference>
<dbReference type="Pfam" id="PF05157">
    <property type="entry name" value="MshEN"/>
    <property type="match status" value="1"/>
</dbReference>
<dbReference type="InterPro" id="IPR027417">
    <property type="entry name" value="P-loop_NTPase"/>
</dbReference>
<gene>
    <name evidence="5" type="ORF">A2756_03525</name>
</gene>
<dbReference type="Proteomes" id="UP000177785">
    <property type="component" value="Unassembled WGS sequence"/>
</dbReference>
<dbReference type="InterPro" id="IPR037257">
    <property type="entry name" value="T2SS_E_N_sf"/>
</dbReference>
<protein>
    <recommendedName>
        <fullName evidence="4">Bacterial type II secretion system protein E domain-containing protein</fullName>
    </recommendedName>
</protein>
<dbReference type="SUPFAM" id="SSF52540">
    <property type="entry name" value="P-loop containing nucleoside triphosphate hydrolases"/>
    <property type="match status" value="1"/>
</dbReference>
<sequence>MAKKSILDILVTDGVLTLDQSEAVAQQASTANQDIEEALLASGIPELDVLKAKSSFLGVPYMSTKGRRIPFDILKDIPEESASHYNFVPLGMEEGVLQIGMIHPEDIEAREALKFISTSLNVPFKIFVISRSDFSNIMEQYKGLGGEVTKALGELEGSLSEETQFAIPQQQQRTELKDTLVEDAPITKIVSVILKHATEGKASDIHIEPGRDKLKVRFRLDGVLYTSLFLPINVHEAVVSRIKILTNLQLDEKRKPQDGRFSARLEGRDIDFRVSTLPTYFGEKVVIRILDSATGARTLAELGLAGRNLSLLEEAIRRPYGMVLVTGPTGSGKSTTLYAVLQILNQERFNIISLEDPVEYSIEGVNQSQVHPEIGYDFAEGLRHVLRQDPDIIMVGEIRDKETAQLAVHAALTGHLVLSTLHTNSAMGVIPRLIDMGVDPFLIPATLILAIGQRLVRTLCEESKKELPVSGKVAEFLDSEIAAMPEEVQKNIKKPKTIYQALPSASCPKGTRGRMGIFEMFLMTPRLEEAILKGVSETGISEEAQRQGMITMRQDGILKVLNGKVGLEELSEVVI</sequence>
<keyword evidence="3" id="KW-0067">ATP-binding</keyword>
<comment type="caution">
    <text evidence="5">The sequence shown here is derived from an EMBL/GenBank/DDBJ whole genome shotgun (WGS) entry which is preliminary data.</text>
</comment>
<dbReference type="STRING" id="1802115.A2756_03525"/>
<dbReference type="Pfam" id="PF00437">
    <property type="entry name" value="T2SSE"/>
    <property type="match status" value="1"/>
</dbReference>
<dbReference type="Gene3D" id="3.30.450.90">
    <property type="match status" value="1"/>
</dbReference>
<dbReference type="SMART" id="SM00382">
    <property type="entry name" value="AAA"/>
    <property type="match status" value="1"/>
</dbReference>
<reference evidence="5 6" key="1">
    <citation type="journal article" date="2016" name="Nat. Commun.">
        <title>Thousands of microbial genomes shed light on interconnected biogeochemical processes in an aquifer system.</title>
        <authorList>
            <person name="Anantharaman K."/>
            <person name="Brown C.T."/>
            <person name="Hug L.A."/>
            <person name="Sharon I."/>
            <person name="Castelle C.J."/>
            <person name="Probst A.J."/>
            <person name="Thomas B.C."/>
            <person name="Singh A."/>
            <person name="Wilkins M.J."/>
            <person name="Karaoz U."/>
            <person name="Brodie E.L."/>
            <person name="Williams K.H."/>
            <person name="Hubbard S.S."/>
            <person name="Banfield J.F."/>
        </authorList>
    </citation>
    <scope>NUCLEOTIDE SEQUENCE [LARGE SCALE GENOMIC DNA]</scope>
</reference>
<evidence type="ECO:0000256" key="3">
    <source>
        <dbReference type="ARBA" id="ARBA00022840"/>
    </source>
</evidence>
<dbReference type="SUPFAM" id="SSF160246">
    <property type="entry name" value="EspE N-terminal domain-like"/>
    <property type="match status" value="1"/>
</dbReference>
<comment type="similarity">
    <text evidence="1">Belongs to the GSP E family.</text>
</comment>
<evidence type="ECO:0000313" key="5">
    <source>
        <dbReference type="EMBL" id="OGZ44916.1"/>
    </source>
</evidence>